<proteinExistence type="inferred from homology"/>
<sequence>MEILSEDHGIIISQRKYTFDLLQEFDISHLYPVSSPMDPSCKLSESSGTPMSDPSVYRHLIGKLNYLTHTRPDLCYAVLTLSQYRLFGSKFSVIIQNENMVEVSFKKIYDAKNPNSPPLNVDKRYVVLRRSSGFYSYGIFEHLKGWPDPSLGDARIAIKLSKSLFNFMAIADDRQRQMPTEEDRINGQVLDYVEAVKLTNPSNPRFKDEVDDKYQYSDEMRNIKVHGWISDKPHMGFWVISPSYEYCNGGPVKQDLTSHAGPTSLAIFFSGHYAGPDLGVSLTNGEAWTKVFGPVFFYVNSDSSNDHIILWEDAKRQMNEETNKWPYNFPASPEYLHADQRGSVSGQLLVNDWYINKDAFPAKSTYIGLANPGDVGSWQSDTKGYQFWTQTDELGNFMINNVRPGIYGLYSWVPGVLGEYKFSSYVEVTPGSETALGQIIFEAIRNSPTLWKIGFPDRSAAEFFIPDPLPGFENHLYTNTTVHKFRQYGLWDRYSDLYPNGDLIYKVGVSDFRKDWFFAHVWINKPSRPRPWFDSSQIGKSNAIARHGIHGLYTLFIIEFPGTQLHVGENIIYLRQASVNGPFNGFMYDYIRLEGSSP</sequence>
<dbReference type="GO" id="GO:0005975">
    <property type="term" value="P:carbohydrate metabolic process"/>
    <property type="evidence" value="ECO:0007669"/>
    <property type="project" value="InterPro"/>
</dbReference>
<dbReference type="GO" id="GO:0102210">
    <property type="term" value="F:rhamnogalacturonan endolyase activity"/>
    <property type="evidence" value="ECO:0007669"/>
    <property type="project" value="UniProtKB-EC"/>
</dbReference>
<evidence type="ECO:0000256" key="5">
    <source>
        <dbReference type="ARBA" id="ARBA00022525"/>
    </source>
</evidence>
<dbReference type="Pfam" id="PF14686">
    <property type="entry name" value="fn3_3"/>
    <property type="match status" value="1"/>
</dbReference>
<dbReference type="OrthoDB" id="2130367at2759"/>
<dbReference type="InterPro" id="IPR008979">
    <property type="entry name" value="Galactose-bd-like_sf"/>
</dbReference>
<dbReference type="SUPFAM" id="SSF49785">
    <property type="entry name" value="Galactose-binding domain-like"/>
    <property type="match status" value="1"/>
</dbReference>
<dbReference type="EC" id="4.2.2.23" evidence="4"/>
<dbReference type="Pfam" id="PF14683">
    <property type="entry name" value="CBM-like"/>
    <property type="match status" value="1"/>
</dbReference>
<dbReference type="InterPro" id="IPR029411">
    <property type="entry name" value="RG-lyase_III"/>
</dbReference>
<dbReference type="CDD" id="cd10316">
    <property type="entry name" value="RGL4_M"/>
    <property type="match status" value="1"/>
</dbReference>
<dbReference type="CDD" id="cd10320">
    <property type="entry name" value="RGL4_N"/>
    <property type="match status" value="1"/>
</dbReference>
<dbReference type="InterPro" id="IPR010325">
    <property type="entry name" value="Rhamnogal_lyase"/>
</dbReference>
<keyword evidence="7" id="KW-0456">Lyase</keyword>
<evidence type="ECO:0000259" key="8">
    <source>
        <dbReference type="Pfam" id="PF14683"/>
    </source>
</evidence>
<dbReference type="InterPro" id="IPR014718">
    <property type="entry name" value="GH-type_carb-bd"/>
</dbReference>
<feature type="domain" description="Rhamnogalacturonan lyase" evidence="8">
    <location>
        <begin position="521"/>
        <end position="593"/>
    </location>
</feature>
<protein>
    <recommendedName>
        <fullName evidence="4">rhamnogalacturonan endolyase</fullName>
        <ecNumber evidence="4">4.2.2.23</ecNumber>
    </recommendedName>
</protein>
<dbReference type="GO" id="GO:0030246">
    <property type="term" value="F:carbohydrate binding"/>
    <property type="evidence" value="ECO:0007669"/>
    <property type="project" value="InterPro"/>
</dbReference>
<evidence type="ECO:0000313" key="10">
    <source>
        <dbReference type="EMBL" id="PHT30957.1"/>
    </source>
</evidence>
<evidence type="ECO:0000256" key="4">
    <source>
        <dbReference type="ARBA" id="ARBA00012437"/>
    </source>
</evidence>
<dbReference type="CDD" id="cd10317">
    <property type="entry name" value="RGL4_C"/>
    <property type="match status" value="1"/>
</dbReference>
<dbReference type="InterPro" id="IPR013784">
    <property type="entry name" value="Carb-bd-like_fold"/>
</dbReference>
<dbReference type="SUPFAM" id="SSF49452">
    <property type="entry name" value="Starch-binding domain-like"/>
    <property type="match status" value="1"/>
</dbReference>
<evidence type="ECO:0000313" key="11">
    <source>
        <dbReference type="Proteomes" id="UP000224567"/>
    </source>
</evidence>
<dbReference type="Pfam" id="PF06045">
    <property type="entry name" value="Rhamnogal_lyase"/>
    <property type="match status" value="1"/>
</dbReference>
<dbReference type="SUPFAM" id="SSF74650">
    <property type="entry name" value="Galactose mutarotase-like"/>
    <property type="match status" value="1"/>
</dbReference>
<evidence type="ECO:0000256" key="6">
    <source>
        <dbReference type="ARBA" id="ARBA00022729"/>
    </source>
</evidence>
<keyword evidence="6" id="KW-0732">Signal</keyword>
<evidence type="ECO:0000259" key="9">
    <source>
        <dbReference type="Pfam" id="PF14686"/>
    </source>
</evidence>
<reference evidence="10 11" key="1">
    <citation type="journal article" date="2017" name="Genome Biol.">
        <title>New reference genome sequences of hot pepper reveal the massive evolution of plant disease-resistance genes by retroduplication.</title>
        <authorList>
            <person name="Kim S."/>
            <person name="Park J."/>
            <person name="Yeom S.I."/>
            <person name="Kim Y.M."/>
            <person name="Seo E."/>
            <person name="Kim K.T."/>
            <person name="Kim M.S."/>
            <person name="Lee J.M."/>
            <person name="Cheong K."/>
            <person name="Shin H.S."/>
            <person name="Kim S.B."/>
            <person name="Han K."/>
            <person name="Lee J."/>
            <person name="Park M."/>
            <person name="Lee H.A."/>
            <person name="Lee H.Y."/>
            <person name="Lee Y."/>
            <person name="Oh S."/>
            <person name="Lee J.H."/>
            <person name="Choi E."/>
            <person name="Choi E."/>
            <person name="Lee S.E."/>
            <person name="Jeon J."/>
            <person name="Kim H."/>
            <person name="Choi G."/>
            <person name="Song H."/>
            <person name="Lee J."/>
            <person name="Lee S.C."/>
            <person name="Kwon J.K."/>
            <person name="Lee H.Y."/>
            <person name="Koo N."/>
            <person name="Hong Y."/>
            <person name="Kim R.W."/>
            <person name="Kang W.H."/>
            <person name="Huh J.H."/>
            <person name="Kang B.C."/>
            <person name="Yang T.J."/>
            <person name="Lee Y.H."/>
            <person name="Bennetzen J.L."/>
            <person name="Choi D."/>
        </authorList>
    </citation>
    <scope>NUCLEOTIDE SEQUENCE [LARGE SCALE GENOMIC DNA]</scope>
    <source>
        <strain evidence="11">cv. PBC81</strain>
    </source>
</reference>
<comment type="subcellular location">
    <subcellularLocation>
        <location evidence="2">Secreted</location>
    </subcellularLocation>
</comment>
<evidence type="ECO:0000256" key="1">
    <source>
        <dbReference type="ARBA" id="ARBA00001324"/>
    </source>
</evidence>
<name>A0A2G2VDB7_CAPBA</name>
<dbReference type="InterPro" id="IPR029413">
    <property type="entry name" value="RG-lyase_II"/>
</dbReference>
<dbReference type="InterPro" id="IPR051850">
    <property type="entry name" value="Polysacch_Lyase_4"/>
</dbReference>
<gene>
    <name evidence="10" type="ORF">CQW23_27294</name>
</gene>
<evidence type="ECO:0000256" key="7">
    <source>
        <dbReference type="ARBA" id="ARBA00023239"/>
    </source>
</evidence>
<organism evidence="10 11">
    <name type="scientific">Capsicum baccatum</name>
    <name type="common">Peruvian pepper</name>
    <dbReference type="NCBI Taxonomy" id="33114"/>
    <lineage>
        <taxon>Eukaryota</taxon>
        <taxon>Viridiplantae</taxon>
        <taxon>Streptophyta</taxon>
        <taxon>Embryophyta</taxon>
        <taxon>Tracheophyta</taxon>
        <taxon>Spermatophyta</taxon>
        <taxon>Magnoliopsida</taxon>
        <taxon>eudicotyledons</taxon>
        <taxon>Gunneridae</taxon>
        <taxon>Pentapetalae</taxon>
        <taxon>asterids</taxon>
        <taxon>lamiids</taxon>
        <taxon>Solanales</taxon>
        <taxon>Solanaceae</taxon>
        <taxon>Solanoideae</taxon>
        <taxon>Capsiceae</taxon>
        <taxon>Capsicum</taxon>
    </lineage>
</organism>
<dbReference type="PANTHER" id="PTHR32018:SF20">
    <property type="entry name" value="RHAMNOGALACTURONAN ENDOLYASE"/>
    <property type="match status" value="1"/>
</dbReference>
<dbReference type="PANTHER" id="PTHR32018">
    <property type="entry name" value="RHAMNOGALACTURONATE LYASE FAMILY PROTEIN"/>
    <property type="match status" value="1"/>
</dbReference>
<feature type="domain" description="Rhamnogalacturonan lyase" evidence="9">
    <location>
        <begin position="363"/>
        <end position="435"/>
    </location>
</feature>
<dbReference type="Gene3D" id="2.60.40.1120">
    <property type="entry name" value="Carboxypeptidase-like, regulatory domain"/>
    <property type="match status" value="1"/>
</dbReference>
<dbReference type="Gene3D" id="2.70.98.10">
    <property type="match status" value="1"/>
</dbReference>
<dbReference type="EMBL" id="MLFT02000012">
    <property type="protein sequence ID" value="PHT30957.1"/>
    <property type="molecule type" value="Genomic_DNA"/>
</dbReference>
<keyword evidence="5" id="KW-0964">Secreted</keyword>
<evidence type="ECO:0000256" key="2">
    <source>
        <dbReference type="ARBA" id="ARBA00004613"/>
    </source>
</evidence>
<evidence type="ECO:0000256" key="3">
    <source>
        <dbReference type="ARBA" id="ARBA00010418"/>
    </source>
</evidence>
<comment type="caution">
    <text evidence="10">The sequence shown here is derived from an EMBL/GenBank/DDBJ whole genome shotgun (WGS) entry which is preliminary data.</text>
</comment>
<reference evidence="11" key="2">
    <citation type="journal article" date="2017" name="J. Anim. Genet.">
        <title>Multiple reference genome sequences of hot pepper reveal the massive evolution of plant disease resistance genes by retroduplication.</title>
        <authorList>
            <person name="Kim S."/>
            <person name="Park J."/>
            <person name="Yeom S.-I."/>
            <person name="Kim Y.-M."/>
            <person name="Seo E."/>
            <person name="Kim K.-T."/>
            <person name="Kim M.-S."/>
            <person name="Lee J.M."/>
            <person name="Cheong K."/>
            <person name="Shin H.-S."/>
            <person name="Kim S.-B."/>
            <person name="Han K."/>
            <person name="Lee J."/>
            <person name="Park M."/>
            <person name="Lee H.-A."/>
            <person name="Lee H.-Y."/>
            <person name="Lee Y."/>
            <person name="Oh S."/>
            <person name="Lee J.H."/>
            <person name="Choi E."/>
            <person name="Choi E."/>
            <person name="Lee S.E."/>
            <person name="Jeon J."/>
            <person name="Kim H."/>
            <person name="Choi G."/>
            <person name="Song H."/>
            <person name="Lee J."/>
            <person name="Lee S.-C."/>
            <person name="Kwon J.-K."/>
            <person name="Lee H.-Y."/>
            <person name="Koo N."/>
            <person name="Hong Y."/>
            <person name="Kim R.W."/>
            <person name="Kang W.-H."/>
            <person name="Huh J.H."/>
            <person name="Kang B.-C."/>
            <person name="Yang T.-J."/>
            <person name="Lee Y.-H."/>
            <person name="Bennetzen J.L."/>
            <person name="Choi D."/>
        </authorList>
    </citation>
    <scope>NUCLEOTIDE SEQUENCE [LARGE SCALE GENOMIC DNA]</scope>
    <source>
        <strain evidence="11">cv. PBC81</strain>
    </source>
</reference>
<accession>A0A2G2VDB7</accession>
<comment type="catalytic activity">
    <reaction evidence="1">
        <text>Endotype eliminative cleavage of L-alpha-rhamnopyranosyl-(1-&gt;4)-alpha-D-galactopyranosyluronic acid bonds of rhamnogalacturonan I domains in ramified hairy regions of pectin leaving L-rhamnopyranose at the reducing end and 4-deoxy-4,5-unsaturated D-galactopyranosyluronic acid at the non-reducing end.</text>
        <dbReference type="EC" id="4.2.2.23"/>
    </reaction>
</comment>
<keyword evidence="11" id="KW-1185">Reference proteome</keyword>
<dbReference type="GO" id="GO:0005576">
    <property type="term" value="C:extracellular region"/>
    <property type="evidence" value="ECO:0007669"/>
    <property type="project" value="UniProtKB-SubCell"/>
</dbReference>
<dbReference type="AlphaFoldDB" id="A0A2G2VDB7"/>
<dbReference type="InterPro" id="IPR011013">
    <property type="entry name" value="Gal_mutarotase_sf_dom"/>
</dbReference>
<comment type="similarity">
    <text evidence="3">Belongs to the polysaccharide lyase 4 family.</text>
</comment>
<dbReference type="Proteomes" id="UP000224567">
    <property type="component" value="Unassembled WGS sequence"/>
</dbReference>